<proteinExistence type="predicted"/>
<gene>
    <name evidence="1" type="ORF">Aca07nite_68650</name>
</gene>
<evidence type="ECO:0000313" key="1">
    <source>
        <dbReference type="EMBL" id="GID49590.1"/>
    </source>
</evidence>
<dbReference type="EMBL" id="BOMF01000129">
    <property type="protein sequence ID" value="GID49590.1"/>
    <property type="molecule type" value="Genomic_DNA"/>
</dbReference>
<dbReference type="RefSeq" id="WP_204299685.1">
    <property type="nucleotide sequence ID" value="NZ_BAAAGQ010000022.1"/>
</dbReference>
<reference evidence="1" key="1">
    <citation type="submission" date="2021-01" db="EMBL/GenBank/DDBJ databases">
        <title>Whole genome shotgun sequence of Actinoplanes capillaceus NBRC 16408.</title>
        <authorList>
            <person name="Komaki H."/>
            <person name="Tamura T."/>
        </authorList>
    </citation>
    <scope>NUCLEOTIDE SEQUENCE [LARGE SCALE GENOMIC DNA]</scope>
    <source>
        <strain evidence="1">NBRC 16408</strain>
    </source>
</reference>
<organism evidence="1">
    <name type="scientific">Actinoplanes campanulatus</name>
    <dbReference type="NCBI Taxonomy" id="113559"/>
    <lineage>
        <taxon>Bacteria</taxon>
        <taxon>Bacillati</taxon>
        <taxon>Actinomycetota</taxon>
        <taxon>Actinomycetes</taxon>
        <taxon>Micromonosporales</taxon>
        <taxon>Micromonosporaceae</taxon>
        <taxon>Actinoplanes</taxon>
    </lineage>
</organism>
<accession>A0ABQ3WTV0</accession>
<name>A0ABQ3WTV0_9ACTN</name>
<sequence length="177" mass="19446">MAVLTTVGQVADRAMELGIVAVVGPAEDDLRDQPLSYYGGDIAGALINMMEEWGAGVRIHPKVDGLLEGYQDLFGRFAASSGGTVTITDVELLDGADGERIRMLVNNDELVWHLEHQSDRYIDTLMVFEIADWLTPRNDTDPRVFVEIHDTDDQSGYIFADPAALSILIRELGIEPA</sequence>
<protein>
    <submittedName>
        <fullName evidence="1">Uncharacterized protein</fullName>
    </submittedName>
</protein>
<comment type="caution">
    <text evidence="1">The sequence shown here is derived from an EMBL/GenBank/DDBJ whole genome shotgun (WGS) entry which is preliminary data.</text>
</comment>